<proteinExistence type="predicted"/>
<feature type="transmembrane region" description="Helical" evidence="1">
    <location>
        <begin position="43"/>
        <end position="62"/>
    </location>
</feature>
<feature type="transmembrane region" description="Helical" evidence="1">
    <location>
        <begin position="6"/>
        <end position="31"/>
    </location>
</feature>
<dbReference type="AlphaFoldDB" id="A0AAN6Y6B4"/>
<comment type="caution">
    <text evidence="2">The sequence shown here is derived from an EMBL/GenBank/DDBJ whole genome shotgun (WGS) entry which is preliminary data.</text>
</comment>
<dbReference type="Proteomes" id="UP001301769">
    <property type="component" value="Unassembled WGS sequence"/>
</dbReference>
<reference evidence="2" key="1">
    <citation type="journal article" date="2023" name="Mol. Phylogenet. Evol.">
        <title>Genome-scale phylogeny and comparative genomics of the fungal order Sordariales.</title>
        <authorList>
            <person name="Hensen N."/>
            <person name="Bonometti L."/>
            <person name="Westerberg I."/>
            <person name="Brannstrom I.O."/>
            <person name="Guillou S."/>
            <person name="Cros-Aarteil S."/>
            <person name="Calhoun S."/>
            <person name="Haridas S."/>
            <person name="Kuo A."/>
            <person name="Mondo S."/>
            <person name="Pangilinan J."/>
            <person name="Riley R."/>
            <person name="LaButti K."/>
            <person name="Andreopoulos B."/>
            <person name="Lipzen A."/>
            <person name="Chen C."/>
            <person name="Yan M."/>
            <person name="Daum C."/>
            <person name="Ng V."/>
            <person name="Clum A."/>
            <person name="Steindorff A."/>
            <person name="Ohm R.A."/>
            <person name="Martin F."/>
            <person name="Silar P."/>
            <person name="Natvig D.O."/>
            <person name="Lalanne C."/>
            <person name="Gautier V."/>
            <person name="Ament-Velasquez S.L."/>
            <person name="Kruys A."/>
            <person name="Hutchinson M.I."/>
            <person name="Powell A.J."/>
            <person name="Barry K."/>
            <person name="Miller A.N."/>
            <person name="Grigoriev I.V."/>
            <person name="Debuchy R."/>
            <person name="Gladieux P."/>
            <person name="Hiltunen Thoren M."/>
            <person name="Johannesson H."/>
        </authorList>
    </citation>
    <scope>NUCLEOTIDE SEQUENCE</scope>
    <source>
        <strain evidence="2">PSN293</strain>
    </source>
</reference>
<evidence type="ECO:0000313" key="2">
    <source>
        <dbReference type="EMBL" id="KAK4213454.1"/>
    </source>
</evidence>
<protein>
    <submittedName>
        <fullName evidence="2">Uncharacterized protein</fullName>
    </submittedName>
</protein>
<sequence length="163" mass="17832">MATSGSFILAIVRLVLHVMAAVVAVLTLPYLAWSARHGGRRRVDSWIVLCIAAGWSIVLNLYEAIRQGLTGIGSQNPRLLRPSPGHCIGAHMVTLIVLLAGLIALVLSQWGRESPLPRPPTDEDQLEEEDNKLMVMTLIAGSLAWRVSPIYTYNTENVRVLGN</sequence>
<keyword evidence="3" id="KW-1185">Reference proteome</keyword>
<gene>
    <name evidence="2" type="ORF">QBC37DRAFT_400509</name>
</gene>
<name>A0AAN6Y6B4_9PEZI</name>
<reference evidence="2" key="2">
    <citation type="submission" date="2023-05" db="EMBL/GenBank/DDBJ databases">
        <authorList>
            <consortium name="Lawrence Berkeley National Laboratory"/>
            <person name="Steindorff A."/>
            <person name="Hensen N."/>
            <person name="Bonometti L."/>
            <person name="Westerberg I."/>
            <person name="Brannstrom I.O."/>
            <person name="Guillou S."/>
            <person name="Cros-Aarteil S."/>
            <person name="Calhoun S."/>
            <person name="Haridas S."/>
            <person name="Kuo A."/>
            <person name="Mondo S."/>
            <person name="Pangilinan J."/>
            <person name="Riley R."/>
            <person name="Labutti K."/>
            <person name="Andreopoulos B."/>
            <person name="Lipzen A."/>
            <person name="Chen C."/>
            <person name="Yanf M."/>
            <person name="Daum C."/>
            <person name="Ng V."/>
            <person name="Clum A."/>
            <person name="Ohm R."/>
            <person name="Martin F."/>
            <person name="Silar P."/>
            <person name="Natvig D."/>
            <person name="Lalanne C."/>
            <person name="Gautier V."/>
            <person name="Ament-Velasquez S.L."/>
            <person name="Kruys A."/>
            <person name="Hutchinson M.I."/>
            <person name="Powell A.J."/>
            <person name="Barry K."/>
            <person name="Miller A.N."/>
            <person name="Grigoriev I.V."/>
            <person name="Debuchy R."/>
            <person name="Gladieux P."/>
            <person name="Thoren M.H."/>
            <person name="Johannesson H."/>
        </authorList>
    </citation>
    <scope>NUCLEOTIDE SEQUENCE</scope>
    <source>
        <strain evidence="2">PSN293</strain>
    </source>
</reference>
<keyword evidence="1" id="KW-0812">Transmembrane</keyword>
<organism evidence="2 3">
    <name type="scientific">Rhypophila decipiens</name>
    <dbReference type="NCBI Taxonomy" id="261697"/>
    <lineage>
        <taxon>Eukaryota</taxon>
        <taxon>Fungi</taxon>
        <taxon>Dikarya</taxon>
        <taxon>Ascomycota</taxon>
        <taxon>Pezizomycotina</taxon>
        <taxon>Sordariomycetes</taxon>
        <taxon>Sordariomycetidae</taxon>
        <taxon>Sordariales</taxon>
        <taxon>Naviculisporaceae</taxon>
        <taxon>Rhypophila</taxon>
    </lineage>
</organism>
<evidence type="ECO:0000256" key="1">
    <source>
        <dbReference type="SAM" id="Phobius"/>
    </source>
</evidence>
<keyword evidence="1" id="KW-1133">Transmembrane helix</keyword>
<evidence type="ECO:0000313" key="3">
    <source>
        <dbReference type="Proteomes" id="UP001301769"/>
    </source>
</evidence>
<feature type="transmembrane region" description="Helical" evidence="1">
    <location>
        <begin position="88"/>
        <end position="108"/>
    </location>
</feature>
<keyword evidence="1" id="KW-0472">Membrane</keyword>
<accession>A0AAN6Y6B4</accession>
<dbReference type="EMBL" id="MU858108">
    <property type="protein sequence ID" value="KAK4213454.1"/>
    <property type="molecule type" value="Genomic_DNA"/>
</dbReference>